<dbReference type="STRING" id="747725.A0A168KKE3"/>
<gene>
    <name evidence="3" type="ORF">MUCCIDRAFT_111880</name>
</gene>
<organism evidence="3 4">
    <name type="scientific">Mucor lusitanicus CBS 277.49</name>
    <dbReference type="NCBI Taxonomy" id="747725"/>
    <lineage>
        <taxon>Eukaryota</taxon>
        <taxon>Fungi</taxon>
        <taxon>Fungi incertae sedis</taxon>
        <taxon>Mucoromycota</taxon>
        <taxon>Mucoromycotina</taxon>
        <taxon>Mucoromycetes</taxon>
        <taxon>Mucorales</taxon>
        <taxon>Mucorineae</taxon>
        <taxon>Mucoraceae</taxon>
        <taxon>Mucor</taxon>
    </lineage>
</organism>
<dbReference type="InterPro" id="IPR016024">
    <property type="entry name" value="ARM-type_fold"/>
</dbReference>
<protein>
    <recommendedName>
        <fullName evidence="5">Protein EFR3</fullName>
    </recommendedName>
</protein>
<feature type="compositionally biased region" description="Polar residues" evidence="2">
    <location>
        <begin position="778"/>
        <end position="787"/>
    </location>
</feature>
<dbReference type="OrthoDB" id="19232at2759"/>
<dbReference type="Proteomes" id="UP000077051">
    <property type="component" value="Unassembled WGS sequence"/>
</dbReference>
<dbReference type="VEuPathDB" id="FungiDB:MUCCIDRAFT_111880"/>
<reference evidence="3 4" key="1">
    <citation type="submission" date="2015-06" db="EMBL/GenBank/DDBJ databases">
        <title>Expansion of signal transduction pathways in fungi by whole-genome duplication.</title>
        <authorList>
            <consortium name="DOE Joint Genome Institute"/>
            <person name="Corrochano L.M."/>
            <person name="Kuo A."/>
            <person name="Marcet-Houben M."/>
            <person name="Polaino S."/>
            <person name="Salamov A."/>
            <person name="Villalobos J.M."/>
            <person name="Alvarez M.I."/>
            <person name="Avalos J."/>
            <person name="Benito E.P."/>
            <person name="Benoit I."/>
            <person name="Burger G."/>
            <person name="Camino L.P."/>
            <person name="Canovas D."/>
            <person name="Cerda-Olmedo E."/>
            <person name="Cheng J.-F."/>
            <person name="Dominguez A."/>
            <person name="Elias M."/>
            <person name="Eslava A.P."/>
            <person name="Glaser F."/>
            <person name="Grimwood J."/>
            <person name="Gutierrez G."/>
            <person name="Heitman J."/>
            <person name="Henrissat B."/>
            <person name="Iturriaga E.A."/>
            <person name="Lang B.F."/>
            <person name="Lavin J.L."/>
            <person name="Lee S."/>
            <person name="Li W."/>
            <person name="Lindquist E."/>
            <person name="Lopez-Garcia S."/>
            <person name="Luque E.M."/>
            <person name="Marcos A.T."/>
            <person name="Martin J."/>
            <person name="Mccluskey K."/>
            <person name="Medina H.R."/>
            <person name="Miralles-Duran A."/>
            <person name="Miyazaki A."/>
            <person name="Munoz-Torres E."/>
            <person name="Oguiza J.A."/>
            <person name="Ohm R."/>
            <person name="Olmedo M."/>
            <person name="Orejas M."/>
            <person name="Ortiz-Castellanos L."/>
            <person name="Pisabarro A.G."/>
            <person name="Rodriguez-Romero J."/>
            <person name="Ruiz-Herrera J."/>
            <person name="Ruiz-Vazquez R."/>
            <person name="Sanz C."/>
            <person name="Schackwitz W."/>
            <person name="Schmutz J."/>
            <person name="Shahriari M."/>
            <person name="Shelest E."/>
            <person name="Silva-Franco F."/>
            <person name="Soanes D."/>
            <person name="Syed K."/>
            <person name="Tagua V.G."/>
            <person name="Talbot N.J."/>
            <person name="Thon M."/>
            <person name="De Vries R.P."/>
            <person name="Wiebenga A."/>
            <person name="Yadav J.S."/>
            <person name="Braun E.L."/>
            <person name="Baker S."/>
            <person name="Garre V."/>
            <person name="Horwitz B."/>
            <person name="Torres-Martinez S."/>
            <person name="Idnurm A."/>
            <person name="Herrera-Estrella A."/>
            <person name="Gabaldon T."/>
            <person name="Grigoriev I.V."/>
        </authorList>
    </citation>
    <scope>NUCLEOTIDE SEQUENCE [LARGE SCALE GENOMIC DNA]</scope>
    <source>
        <strain evidence="3 4">CBS 277.49</strain>
    </source>
</reference>
<dbReference type="Pfam" id="PF21072">
    <property type="entry name" value="EFR3"/>
    <property type="match status" value="1"/>
</dbReference>
<dbReference type="AlphaFoldDB" id="A0A168KKE3"/>
<dbReference type="InterPro" id="IPR049150">
    <property type="entry name" value="EFR3_HEAT-like_rpt"/>
</dbReference>
<dbReference type="SUPFAM" id="SSF48371">
    <property type="entry name" value="ARM repeat"/>
    <property type="match status" value="1"/>
</dbReference>
<comment type="similarity">
    <text evidence="1">Belongs to the EFR3 family.</text>
</comment>
<feature type="region of interest" description="Disordered" evidence="2">
    <location>
        <begin position="769"/>
        <end position="796"/>
    </location>
</feature>
<dbReference type="PANTHER" id="PTHR47766:SF1">
    <property type="entry name" value="PROTEIN EFR3"/>
    <property type="match status" value="1"/>
</dbReference>
<evidence type="ECO:0000256" key="1">
    <source>
        <dbReference type="ARBA" id="ARBA00010216"/>
    </source>
</evidence>
<dbReference type="PANTHER" id="PTHR47766">
    <property type="entry name" value="PROTEIN EFR3"/>
    <property type="match status" value="1"/>
</dbReference>
<dbReference type="GO" id="GO:0072659">
    <property type="term" value="P:protein localization to plasma membrane"/>
    <property type="evidence" value="ECO:0007669"/>
    <property type="project" value="InterPro"/>
</dbReference>
<accession>A0A168KKE3</accession>
<evidence type="ECO:0000313" key="4">
    <source>
        <dbReference type="Proteomes" id="UP000077051"/>
    </source>
</evidence>
<evidence type="ECO:0000313" key="3">
    <source>
        <dbReference type="EMBL" id="OAD02493.1"/>
    </source>
</evidence>
<name>A0A168KKE3_MUCCL</name>
<comment type="caution">
    <text evidence="3">The sequence shown here is derived from an EMBL/GenBank/DDBJ whole genome shotgun (WGS) entry which is preliminary data.</text>
</comment>
<proteinExistence type="inferred from homology"/>
<dbReference type="EMBL" id="AMYB01000005">
    <property type="protein sequence ID" value="OAD02493.1"/>
    <property type="molecule type" value="Genomic_DNA"/>
</dbReference>
<sequence>MVSCIPCVHIKHATLVNNCYPPVKDGSTIPRSSELSYLTFYASSRPAKLTKVGSFIQKRVEKDIRKGRKSQNIVSLQIVKALIQTCHRDLNIFSKYIVKILSLLLDTRDLEIIDRSCETFIVFCSYHDGSTLGVDSSFTTDYESLLKKLSGFCNYTNEDVAFALKMSYIGHRAVQAAVTSGALQSSNFKMQLSILFPPLIITIASKPTSTTLDTSSGSVDIRDSALDNSKVSPEVIESIAAHTISILFNKVTGPSVRLSLVPLFSYLDEKEKWWPPQLAVKILKLVLDSLQPQYRHLLVSDLLQHLDTDNKEEDIMNDKHASLISSLDSILNANVPLVGISILEVLNSLFTLLIKSTQYHPFNLSAISESDIQGGPVIDVEKTADHANLIQHGLVHCIGGLATQIYYDNQLNDMIGYLTSKLRTNTSLEQVDGMLIHEYRSIVLCCLDSVVQGSKSAISPNSSEAEIRISGSKIPLDAWNPALGLLCDKNAKTRMSFAKCLYDFLQNIPSKVSMESTDKYPIHSLTELQDSAFVDRLIHTMLDWIMITDFNITDLRFFYTYLCLLNRKFGVDATVIIVPLIFKIQQCIQENKISLQTRQYAIESALISWFAMVAQFYNIPSLYDYIQTIKTKRGTHPDDLVLTESIDNTVKEPELFSISVNDAATKANTAWIDRSTIVELMSKEGNLRDETDTHGLDLEAKLFAEWGSDAFLRNDQTIRSRILIDSTDNKPKLASPWEHAEMERSPLAMEDKRNSIRVATLKEALVAQTVADEDMDTDSTQSNSLSAHSKPPPIRSNEVNALLTELNLPQHMAPSTVSLVNPPYKST</sequence>
<evidence type="ECO:0000256" key="2">
    <source>
        <dbReference type="SAM" id="MobiDB-lite"/>
    </source>
</evidence>
<evidence type="ECO:0008006" key="5">
    <source>
        <dbReference type="Google" id="ProtNLM"/>
    </source>
</evidence>
<dbReference type="InterPro" id="IPR039786">
    <property type="entry name" value="EFR3"/>
</dbReference>
<keyword evidence="4" id="KW-1185">Reference proteome</keyword>